<dbReference type="Proteomes" id="UP001500274">
    <property type="component" value="Unassembled WGS sequence"/>
</dbReference>
<accession>A0ABP6BQX2</accession>
<evidence type="ECO:0000313" key="1">
    <source>
        <dbReference type="EMBL" id="GAA2582207.1"/>
    </source>
</evidence>
<comment type="caution">
    <text evidence="1">The sequence shown here is derived from an EMBL/GenBank/DDBJ whole genome shotgun (WGS) entry which is preliminary data.</text>
</comment>
<gene>
    <name evidence="1" type="ORF">GCM10009862_21600</name>
</gene>
<name>A0ABP6BQX2_9MICO</name>
<dbReference type="EMBL" id="BAAARI010000014">
    <property type="protein sequence ID" value="GAA2582207.1"/>
    <property type="molecule type" value="Genomic_DNA"/>
</dbReference>
<evidence type="ECO:0000313" key="2">
    <source>
        <dbReference type="Proteomes" id="UP001500274"/>
    </source>
</evidence>
<dbReference type="RefSeq" id="WP_344229386.1">
    <property type="nucleotide sequence ID" value="NZ_BAAARI010000014.1"/>
</dbReference>
<reference evidence="2" key="1">
    <citation type="journal article" date="2019" name="Int. J. Syst. Evol. Microbiol.">
        <title>The Global Catalogue of Microorganisms (GCM) 10K type strain sequencing project: providing services to taxonomists for standard genome sequencing and annotation.</title>
        <authorList>
            <consortium name="The Broad Institute Genomics Platform"/>
            <consortium name="The Broad Institute Genome Sequencing Center for Infectious Disease"/>
            <person name="Wu L."/>
            <person name="Ma J."/>
        </authorList>
    </citation>
    <scope>NUCLEOTIDE SEQUENCE [LARGE SCALE GENOMIC DNA]</scope>
    <source>
        <strain evidence="2">JCM 16365</strain>
    </source>
</reference>
<keyword evidence="2" id="KW-1185">Reference proteome</keyword>
<organism evidence="1 2">
    <name type="scientific">Microbacterium binotii</name>
    <dbReference type="NCBI Taxonomy" id="462710"/>
    <lineage>
        <taxon>Bacteria</taxon>
        <taxon>Bacillati</taxon>
        <taxon>Actinomycetota</taxon>
        <taxon>Actinomycetes</taxon>
        <taxon>Micrococcales</taxon>
        <taxon>Microbacteriaceae</taxon>
        <taxon>Microbacterium</taxon>
    </lineage>
</organism>
<sequence length="55" mass="5912">MSTAALLRIRAVEVRPTPSGRSAIADLREGLAFVRGDGYLVSLLGFSAIYNLFAQ</sequence>
<proteinExistence type="predicted"/>
<protein>
    <submittedName>
        <fullName evidence="1">Uncharacterized protein</fullName>
    </submittedName>
</protein>